<organism evidence="2 3">
    <name type="scientific">Leishmania major</name>
    <dbReference type="NCBI Taxonomy" id="5664"/>
    <lineage>
        <taxon>Eukaryota</taxon>
        <taxon>Discoba</taxon>
        <taxon>Euglenozoa</taxon>
        <taxon>Kinetoplastea</taxon>
        <taxon>Metakinetoplastina</taxon>
        <taxon>Trypanosomatida</taxon>
        <taxon>Trypanosomatidae</taxon>
        <taxon>Leishmaniinae</taxon>
        <taxon>Leishmania</taxon>
    </lineage>
</organism>
<feature type="region of interest" description="Disordered" evidence="1">
    <location>
        <begin position="98"/>
        <end position="118"/>
    </location>
</feature>
<dbReference type="AlphaFoldDB" id="Q4Q8A4"/>
<evidence type="ECO:0000313" key="3">
    <source>
        <dbReference type="Proteomes" id="UP000000542"/>
    </source>
</evidence>
<feature type="region of interest" description="Disordered" evidence="1">
    <location>
        <begin position="235"/>
        <end position="261"/>
    </location>
</feature>
<keyword evidence="3" id="KW-1185">Reference proteome</keyword>
<feature type="compositionally biased region" description="Low complexity" evidence="1">
    <location>
        <begin position="99"/>
        <end position="114"/>
    </location>
</feature>
<proteinExistence type="predicted"/>
<protein>
    <submittedName>
        <fullName evidence="2">Uncharacterized protein</fullName>
    </submittedName>
</protein>
<sequence length="362" mass="39579">MCVCVCREFCRTSSLPPLFLSFFFIRRECAMQDMYAPRYNGKSPQQWERGSAVSPAPMSTPAQPYRTPKDDAPEYDPLLWSNTDTSYIATLATHAMKYQPPSTSQQGGPQQRGTAASKPPLKVFLSSSWRATPQEGAATQHPKFHSVYHRGPTTWPGRLLRFFAPQLYARWQGNVSTADVRQLCTKELISLMQLALSAGEVDQSAMLARELSRRKLALQMKLSPQQAVAPGAEVMIHGSPSPPNPDSFPTCPTPHPLASASGSFNDGGAGLPTVYLSGTHGPSLGAASWQRDQSTADYDSDRFANRTGLSSLNMPSVWASDLPPEPFEYASPPTLATAVGVRRSSLHELGSSGSWTQNTQWR</sequence>
<reference evidence="2 3" key="1">
    <citation type="journal article" date="2005" name="Science">
        <title>The genome of the kinetoplastid parasite, Leishmania major.</title>
        <authorList>
            <person name="Ivens A.C."/>
            <person name="Peacock C.S."/>
            <person name="Worthey E.A."/>
            <person name="Murphy L."/>
            <person name="Aggarwal G."/>
            <person name="Berriman M."/>
            <person name="Sisk E."/>
            <person name="Rajandream M.A."/>
            <person name="Adlem E."/>
            <person name="Aert R."/>
            <person name="Anupama A."/>
            <person name="Apostolou Z."/>
            <person name="Attipoe P."/>
            <person name="Bason N."/>
            <person name="Bauser C."/>
            <person name="Beck A."/>
            <person name="Beverley S.M."/>
            <person name="Bianchettin G."/>
            <person name="Borzym K."/>
            <person name="Bothe G."/>
            <person name="Bruschi C.V."/>
            <person name="Collins M."/>
            <person name="Cadag E."/>
            <person name="Ciarloni L."/>
            <person name="Clayton C."/>
            <person name="Coulson R.M."/>
            <person name="Cronin A."/>
            <person name="Cruz A.K."/>
            <person name="Davies R.M."/>
            <person name="De Gaudenzi J."/>
            <person name="Dobson D.E."/>
            <person name="Duesterhoeft A."/>
            <person name="Fazelina G."/>
            <person name="Fosker N."/>
            <person name="Frasch A.C."/>
            <person name="Fraser A."/>
            <person name="Fuchs M."/>
            <person name="Gabel C."/>
            <person name="Goble A."/>
            <person name="Goffeau A."/>
            <person name="Harris D."/>
            <person name="Hertz-Fowler C."/>
            <person name="Hilbert H."/>
            <person name="Horn D."/>
            <person name="Huang Y."/>
            <person name="Klages S."/>
            <person name="Knights A."/>
            <person name="Kube M."/>
            <person name="Larke N."/>
            <person name="Litvin L."/>
            <person name="Lord A."/>
            <person name="Louie T."/>
            <person name="Marra M."/>
            <person name="Masuy D."/>
            <person name="Matthews K."/>
            <person name="Michaeli S."/>
            <person name="Mottram J.C."/>
            <person name="Muller-Auer S."/>
            <person name="Munden H."/>
            <person name="Nelson S."/>
            <person name="Norbertczak H."/>
            <person name="Oliver K."/>
            <person name="O'neil S."/>
            <person name="Pentony M."/>
            <person name="Pohl T.M."/>
            <person name="Price C."/>
            <person name="Purnelle B."/>
            <person name="Quail M.A."/>
            <person name="Rabbinowitsch E."/>
            <person name="Reinhardt R."/>
            <person name="Rieger M."/>
            <person name="Rinta J."/>
            <person name="Robben J."/>
            <person name="Robertson L."/>
            <person name="Ruiz J.C."/>
            <person name="Rutter S."/>
            <person name="Saunders D."/>
            <person name="Schafer M."/>
            <person name="Schein J."/>
            <person name="Schwartz D.C."/>
            <person name="Seeger K."/>
            <person name="Seyler A."/>
            <person name="Sharp S."/>
            <person name="Shin H."/>
            <person name="Sivam D."/>
            <person name="Squares R."/>
            <person name="Squares S."/>
            <person name="Tosato V."/>
            <person name="Vogt C."/>
            <person name="Volckaert G."/>
            <person name="Wambutt R."/>
            <person name="Warren T."/>
            <person name="Wedler H."/>
            <person name="Woodward J."/>
            <person name="Zhou S."/>
            <person name="Zimmermann W."/>
            <person name="Smith D.F."/>
            <person name="Blackwell J.M."/>
            <person name="Stuart K.D."/>
            <person name="Barrell B."/>
            <person name="Myler P.J."/>
        </authorList>
    </citation>
    <scope>NUCLEOTIDE SEQUENCE [LARGE SCALE GENOMIC DNA]</scope>
    <source>
        <strain evidence="3">MHOM/IL/81/Friedlin</strain>
    </source>
</reference>
<reference evidence="2 3" key="2">
    <citation type="journal article" date="2011" name="Genome Res.">
        <title>Chromosome and gene copy number variation allow major structural change between species and strains of Leishmania.</title>
        <authorList>
            <person name="Rogers M.B."/>
            <person name="Hilley J.D."/>
            <person name="Dickens N.J."/>
            <person name="Wilkes J."/>
            <person name="Bates P.A."/>
            <person name="Depledge D.P."/>
            <person name="Harris D."/>
            <person name="Her Y."/>
            <person name="Herzyk P."/>
            <person name="Imamura H."/>
            <person name="Otto T.D."/>
            <person name="Sanders M."/>
            <person name="Seeger K."/>
            <person name="Dujardin J.C."/>
            <person name="Berriman M."/>
            <person name="Smith D.F."/>
            <person name="Hertz-Fowler C."/>
            <person name="Mottram J.C."/>
        </authorList>
    </citation>
    <scope>NUCLEOTIDE SEQUENCE [LARGE SCALE GENOMIC DNA]</scope>
    <source>
        <strain evidence="3">MHOM/IL/81/Friedlin</strain>
    </source>
</reference>
<evidence type="ECO:0000313" key="2">
    <source>
        <dbReference type="EMBL" id="CAJ05494.1"/>
    </source>
</evidence>
<accession>Q4Q8A4</accession>
<dbReference type="VEuPathDB" id="TriTrypDB:LmjF.28.1610"/>
<dbReference type="OMA" id="PQLYARW"/>
<feature type="region of interest" description="Disordered" evidence="1">
    <location>
        <begin position="41"/>
        <end position="68"/>
    </location>
</feature>
<dbReference type="RefSeq" id="XP_001684444.1">
    <property type="nucleotide sequence ID" value="XM_001684392.1"/>
</dbReference>
<evidence type="ECO:0000256" key="1">
    <source>
        <dbReference type="SAM" id="MobiDB-lite"/>
    </source>
</evidence>
<dbReference type="GeneID" id="5653373"/>
<dbReference type="KEGG" id="lma:LMJF_28_1610"/>
<dbReference type="HOGENOM" id="CLU_766066_0_0_1"/>
<dbReference type="InParanoid" id="Q4Q8A4"/>
<name>Q4Q8A4_LEIMA</name>
<dbReference type="eggNOG" id="ENOG502SEMP">
    <property type="taxonomic scope" value="Eukaryota"/>
</dbReference>
<dbReference type="Proteomes" id="UP000000542">
    <property type="component" value="Chromosome 28"/>
</dbReference>
<dbReference type="EMBL" id="FR796424">
    <property type="protein sequence ID" value="CAJ05494.1"/>
    <property type="molecule type" value="Genomic_DNA"/>
</dbReference>
<dbReference type="VEuPathDB" id="TriTrypDB:LMJFC_280024700"/>
<gene>
    <name evidence="2" type="ORF">LMJF_28_1610</name>
</gene>
<dbReference type="VEuPathDB" id="TriTrypDB:LMJSD75_280023400"/>
<feature type="compositionally biased region" description="Pro residues" evidence="1">
    <location>
        <begin position="240"/>
        <end position="255"/>
    </location>
</feature>
<dbReference type="VEuPathDB" id="TriTrypDB:LMJLV39_280023900"/>